<gene>
    <name evidence="2" type="ORF">DFR24_4673</name>
</gene>
<proteinExistence type="predicted"/>
<keyword evidence="1" id="KW-0812">Transmembrane</keyword>
<organism evidence="2 3">
    <name type="scientific">Panacagrimonas perspica</name>
    <dbReference type="NCBI Taxonomy" id="381431"/>
    <lineage>
        <taxon>Bacteria</taxon>
        <taxon>Pseudomonadati</taxon>
        <taxon>Pseudomonadota</taxon>
        <taxon>Gammaproteobacteria</taxon>
        <taxon>Nevskiales</taxon>
        <taxon>Nevskiaceae</taxon>
        <taxon>Panacagrimonas</taxon>
    </lineage>
</organism>
<keyword evidence="3" id="KW-1185">Reference proteome</keyword>
<accession>A0A4R7NTI4</accession>
<keyword evidence="1" id="KW-0472">Membrane</keyword>
<evidence type="ECO:0000313" key="2">
    <source>
        <dbReference type="EMBL" id="TDU24405.1"/>
    </source>
</evidence>
<protein>
    <submittedName>
        <fullName evidence="2">Uncharacterized protein</fullName>
    </submittedName>
</protein>
<sequence length="33" mass="3834">MILACLLLIDLLMCVGIVFLLMPSDTRRNRRWG</sequence>
<reference evidence="2 3" key="1">
    <citation type="submission" date="2019-03" db="EMBL/GenBank/DDBJ databases">
        <title>Genomic Encyclopedia of Type Strains, Phase IV (KMG-IV): sequencing the most valuable type-strain genomes for metagenomic binning, comparative biology and taxonomic classification.</title>
        <authorList>
            <person name="Goeker M."/>
        </authorList>
    </citation>
    <scope>NUCLEOTIDE SEQUENCE [LARGE SCALE GENOMIC DNA]</scope>
    <source>
        <strain evidence="2 3">DSM 26377</strain>
    </source>
</reference>
<dbReference type="AlphaFoldDB" id="A0A4R7NTI4"/>
<comment type="caution">
    <text evidence="2">The sequence shown here is derived from an EMBL/GenBank/DDBJ whole genome shotgun (WGS) entry which is preliminary data.</text>
</comment>
<feature type="transmembrane region" description="Helical" evidence="1">
    <location>
        <begin position="6"/>
        <end position="22"/>
    </location>
</feature>
<evidence type="ECO:0000313" key="3">
    <source>
        <dbReference type="Proteomes" id="UP000295341"/>
    </source>
</evidence>
<dbReference type="Proteomes" id="UP000295341">
    <property type="component" value="Unassembled WGS sequence"/>
</dbReference>
<keyword evidence="1" id="KW-1133">Transmembrane helix</keyword>
<evidence type="ECO:0000256" key="1">
    <source>
        <dbReference type="SAM" id="Phobius"/>
    </source>
</evidence>
<dbReference type="EMBL" id="SOBT01000012">
    <property type="protein sequence ID" value="TDU24405.1"/>
    <property type="molecule type" value="Genomic_DNA"/>
</dbReference>
<name>A0A4R7NTI4_9GAMM</name>